<reference evidence="4" key="1">
    <citation type="submission" date="2023-06" db="EMBL/GenBank/DDBJ databases">
        <title>Genomic analysis of the entomopathogenic nematode Steinernema hermaphroditum.</title>
        <authorList>
            <person name="Schwarz E.M."/>
            <person name="Heppert J.K."/>
            <person name="Baniya A."/>
            <person name="Schwartz H.T."/>
            <person name="Tan C.-H."/>
            <person name="Antoshechkin I."/>
            <person name="Sternberg P.W."/>
            <person name="Goodrich-Blair H."/>
            <person name="Dillman A.R."/>
        </authorList>
    </citation>
    <scope>NUCLEOTIDE SEQUENCE</scope>
    <source>
        <strain evidence="4">PS9179</strain>
        <tissue evidence="4">Whole animal</tissue>
    </source>
</reference>
<protein>
    <recommendedName>
        <fullName evidence="3">Shavenoid isoform B-like N-terminal domain-containing protein</fullName>
    </recommendedName>
</protein>
<evidence type="ECO:0000256" key="2">
    <source>
        <dbReference type="SAM" id="Phobius"/>
    </source>
</evidence>
<evidence type="ECO:0000256" key="1">
    <source>
        <dbReference type="SAM" id="MobiDB-lite"/>
    </source>
</evidence>
<organism evidence="4 5">
    <name type="scientific">Steinernema hermaphroditum</name>
    <dbReference type="NCBI Taxonomy" id="289476"/>
    <lineage>
        <taxon>Eukaryota</taxon>
        <taxon>Metazoa</taxon>
        <taxon>Ecdysozoa</taxon>
        <taxon>Nematoda</taxon>
        <taxon>Chromadorea</taxon>
        <taxon>Rhabditida</taxon>
        <taxon>Tylenchina</taxon>
        <taxon>Panagrolaimomorpha</taxon>
        <taxon>Strongyloidoidea</taxon>
        <taxon>Steinernematidae</taxon>
        <taxon>Steinernema</taxon>
    </lineage>
</organism>
<sequence>MTTIDTLAFLWFLAATLTIAVYSLPTVTLPLHPYTSILRSFHRPDTIFVKDCPAACAVQFHALALNNSASDCSCICPKDAPAFLPTTGFCVHQLDECAHPIAFNTSNRNERLLPVLSLPTTNNVVAPNTRILFQEAGVRINRQGADCQVSKVFFLDDDDLWSEASPDVFYLQLSNGYKKLFWNGTSDDAKRFLGTIVQLKLKCAPFSDARHCMSFRLPGEKEILFGPRGSDGSPPRLEVFVIIVLSLLLLASIFTSIVLWRVCWKMKKTELISAIQLQFMYHLNHEKQQAAHAARNAVVQTNGSVQSQQPEQANGTCSSDNQTPSQPIQKRKLFFSAEFFEPHLMADPPPMAEQFLVDLRKMIEIAKNRLRMKRHVPTLVTIPEEPLFETPEITLTDCTTSPQPESESSPKSVKSIDSGKESMNTSSDSDQETKRNSDGASVRKMVNGIEQRANGTASKSRIPVIGSRSPPTKIPSPPMVHSNGIVPGPPPQRPAPPIPTDQDDSPPPLPASDPPPKPTVKNMRRKAYAVFPGDAMLKKSLPRRSKKNKALGSNGLIETNM</sequence>
<keyword evidence="2" id="KW-0812">Transmembrane</keyword>
<name>A0AA39H590_9BILA</name>
<accession>A0AA39H590</accession>
<evidence type="ECO:0000313" key="5">
    <source>
        <dbReference type="Proteomes" id="UP001175271"/>
    </source>
</evidence>
<feature type="compositionally biased region" description="Pro residues" evidence="1">
    <location>
        <begin position="487"/>
        <end position="518"/>
    </location>
</feature>
<feature type="compositionally biased region" description="Low complexity" evidence="1">
    <location>
        <begin position="401"/>
        <end position="415"/>
    </location>
</feature>
<feature type="region of interest" description="Disordered" evidence="1">
    <location>
        <begin position="391"/>
        <end position="561"/>
    </location>
</feature>
<comment type="caution">
    <text evidence="4">The sequence shown here is derived from an EMBL/GenBank/DDBJ whole genome shotgun (WGS) entry which is preliminary data.</text>
</comment>
<dbReference type="InterPro" id="IPR057507">
    <property type="entry name" value="Sha_B-like_N"/>
</dbReference>
<dbReference type="Proteomes" id="UP001175271">
    <property type="component" value="Unassembled WGS sequence"/>
</dbReference>
<keyword evidence="2" id="KW-0472">Membrane</keyword>
<feature type="transmembrane region" description="Helical" evidence="2">
    <location>
        <begin position="239"/>
        <end position="260"/>
    </location>
</feature>
<dbReference type="EMBL" id="JAUCMV010000005">
    <property type="protein sequence ID" value="KAK0399472.1"/>
    <property type="molecule type" value="Genomic_DNA"/>
</dbReference>
<evidence type="ECO:0000313" key="4">
    <source>
        <dbReference type="EMBL" id="KAK0399472.1"/>
    </source>
</evidence>
<dbReference type="Pfam" id="PF23328">
    <property type="entry name" value="Sha_B_N"/>
    <property type="match status" value="1"/>
</dbReference>
<feature type="compositionally biased region" description="Basic residues" evidence="1">
    <location>
        <begin position="540"/>
        <end position="549"/>
    </location>
</feature>
<proteinExistence type="predicted"/>
<keyword evidence="2" id="KW-1133">Transmembrane helix</keyword>
<feature type="region of interest" description="Disordered" evidence="1">
    <location>
        <begin position="294"/>
        <end position="326"/>
    </location>
</feature>
<dbReference type="PANTHER" id="PTHR39387:SF1">
    <property type="entry name" value="SHAVENOID, ISOFORM B"/>
    <property type="match status" value="1"/>
</dbReference>
<keyword evidence="5" id="KW-1185">Reference proteome</keyword>
<evidence type="ECO:0000259" key="3">
    <source>
        <dbReference type="Pfam" id="PF23328"/>
    </source>
</evidence>
<gene>
    <name evidence="4" type="ORF">QR680_003067</name>
</gene>
<dbReference type="GO" id="GO:0005938">
    <property type="term" value="C:cell cortex"/>
    <property type="evidence" value="ECO:0007669"/>
    <property type="project" value="TreeGrafter"/>
</dbReference>
<feature type="domain" description="Shavenoid isoform B-like N-terminal" evidence="3">
    <location>
        <begin position="36"/>
        <end position="95"/>
    </location>
</feature>
<dbReference type="PANTHER" id="PTHR39387">
    <property type="entry name" value="SHAVENOID, ISOFORM B"/>
    <property type="match status" value="1"/>
</dbReference>
<feature type="compositionally biased region" description="Polar residues" evidence="1">
    <location>
        <begin position="298"/>
        <end position="326"/>
    </location>
</feature>
<dbReference type="AlphaFoldDB" id="A0AA39H590"/>